<accession>A0A9D2AQ73</accession>
<feature type="transmembrane region" description="Helical" evidence="2">
    <location>
        <begin position="47"/>
        <end position="68"/>
    </location>
</feature>
<feature type="transmembrane region" description="Helical" evidence="2">
    <location>
        <begin position="20"/>
        <end position="41"/>
    </location>
</feature>
<proteinExistence type="predicted"/>
<evidence type="ECO:0000256" key="2">
    <source>
        <dbReference type="SAM" id="Phobius"/>
    </source>
</evidence>
<name>A0A9D2AQ73_9FIRM</name>
<keyword evidence="2" id="KW-0472">Membrane</keyword>
<reference evidence="3" key="2">
    <citation type="submission" date="2021-04" db="EMBL/GenBank/DDBJ databases">
        <authorList>
            <person name="Gilroy R."/>
        </authorList>
    </citation>
    <scope>NUCLEOTIDE SEQUENCE</scope>
    <source>
        <strain evidence="3">26628</strain>
    </source>
</reference>
<keyword evidence="2" id="KW-0812">Transmembrane</keyword>
<sequence>MKDIELRRQMLETYRLQVGVNSLTGLILTLMLLIAAIVIVVLNPSAWVYSLIMGGVVILLGIMNYRYVKSAEKKIKRFTKELLEAEQALKNSELKEAEQALKNSESKEENEHDQHE</sequence>
<evidence type="ECO:0000313" key="4">
    <source>
        <dbReference type="Proteomes" id="UP000824249"/>
    </source>
</evidence>
<protein>
    <submittedName>
        <fullName evidence="3">Uncharacterized protein</fullName>
    </submittedName>
</protein>
<dbReference type="Proteomes" id="UP000824249">
    <property type="component" value="Unassembled WGS sequence"/>
</dbReference>
<comment type="caution">
    <text evidence="3">The sequence shown here is derived from an EMBL/GenBank/DDBJ whole genome shotgun (WGS) entry which is preliminary data.</text>
</comment>
<evidence type="ECO:0000313" key="3">
    <source>
        <dbReference type="EMBL" id="HIX46222.1"/>
    </source>
</evidence>
<dbReference type="EMBL" id="DXFD01000012">
    <property type="protein sequence ID" value="HIX46222.1"/>
    <property type="molecule type" value="Genomic_DNA"/>
</dbReference>
<organism evidence="3 4">
    <name type="scientific">Candidatus Borkfalkia faecigallinarum</name>
    <dbReference type="NCBI Taxonomy" id="2838509"/>
    <lineage>
        <taxon>Bacteria</taxon>
        <taxon>Bacillati</taxon>
        <taxon>Bacillota</taxon>
        <taxon>Clostridia</taxon>
        <taxon>Christensenellales</taxon>
        <taxon>Christensenellaceae</taxon>
        <taxon>Candidatus Borkfalkia</taxon>
    </lineage>
</organism>
<gene>
    <name evidence="3" type="ORF">H9737_00850</name>
</gene>
<keyword evidence="2" id="KW-1133">Transmembrane helix</keyword>
<dbReference type="AlphaFoldDB" id="A0A9D2AQ73"/>
<feature type="region of interest" description="Disordered" evidence="1">
    <location>
        <begin position="95"/>
        <end position="116"/>
    </location>
</feature>
<reference evidence="3" key="1">
    <citation type="journal article" date="2021" name="PeerJ">
        <title>Extensive microbial diversity within the chicken gut microbiome revealed by metagenomics and culture.</title>
        <authorList>
            <person name="Gilroy R."/>
            <person name="Ravi A."/>
            <person name="Getino M."/>
            <person name="Pursley I."/>
            <person name="Horton D.L."/>
            <person name="Alikhan N.F."/>
            <person name="Baker D."/>
            <person name="Gharbi K."/>
            <person name="Hall N."/>
            <person name="Watson M."/>
            <person name="Adriaenssens E.M."/>
            <person name="Foster-Nyarko E."/>
            <person name="Jarju S."/>
            <person name="Secka A."/>
            <person name="Antonio M."/>
            <person name="Oren A."/>
            <person name="Chaudhuri R.R."/>
            <person name="La Ragione R."/>
            <person name="Hildebrand F."/>
            <person name="Pallen M.J."/>
        </authorList>
    </citation>
    <scope>NUCLEOTIDE SEQUENCE</scope>
    <source>
        <strain evidence="3">26628</strain>
    </source>
</reference>
<evidence type="ECO:0000256" key="1">
    <source>
        <dbReference type="SAM" id="MobiDB-lite"/>
    </source>
</evidence>